<keyword evidence="3 7" id="KW-0812">Transmembrane</keyword>
<dbReference type="InterPro" id="IPR005744">
    <property type="entry name" value="Hy-lIII"/>
</dbReference>
<dbReference type="NCBIfam" id="TIGR01065">
    <property type="entry name" value="hlyIII"/>
    <property type="match status" value="1"/>
</dbReference>
<reference evidence="8 9" key="1">
    <citation type="submission" date="2018-06" db="EMBL/GenBank/DDBJ databases">
        <authorList>
            <consortium name="Pathogen Informatics"/>
            <person name="Doyle S."/>
        </authorList>
    </citation>
    <scope>NUCLEOTIDE SEQUENCE [LARGE SCALE GENOMIC DNA]</scope>
    <source>
        <strain evidence="8 9">NCTC12413</strain>
    </source>
</reference>
<feature type="transmembrane region" description="Helical" evidence="7">
    <location>
        <begin position="180"/>
        <end position="200"/>
    </location>
</feature>
<evidence type="ECO:0000256" key="6">
    <source>
        <dbReference type="PIRSR" id="PIRSR604254-1"/>
    </source>
</evidence>
<dbReference type="InterPro" id="IPR004254">
    <property type="entry name" value="AdipoR/HlyIII-related"/>
</dbReference>
<dbReference type="AlphaFoldDB" id="A0A380C8G4"/>
<feature type="transmembrane region" description="Helical" evidence="7">
    <location>
        <begin position="65"/>
        <end position="87"/>
    </location>
</feature>
<comment type="similarity">
    <text evidence="2">Belongs to the UPF0073 (Hly-III) family.</text>
</comment>
<evidence type="ECO:0000256" key="2">
    <source>
        <dbReference type="ARBA" id="ARBA00008488"/>
    </source>
</evidence>
<evidence type="ECO:0000313" key="9">
    <source>
        <dbReference type="Proteomes" id="UP000254956"/>
    </source>
</evidence>
<keyword evidence="5 7" id="KW-0472">Membrane</keyword>
<name>A0A380C8G4_9STAP</name>
<keyword evidence="4 7" id="KW-1133">Transmembrane helix</keyword>
<dbReference type="Pfam" id="PF03006">
    <property type="entry name" value="HlyIII"/>
    <property type="match status" value="1"/>
</dbReference>
<feature type="transmembrane region" description="Helical" evidence="7">
    <location>
        <begin position="35"/>
        <end position="53"/>
    </location>
</feature>
<feature type="binding site" evidence="6">
    <location>
        <position position="212"/>
    </location>
    <ligand>
        <name>Zn(2+)</name>
        <dbReference type="ChEBI" id="CHEBI:29105"/>
    </ligand>
</feature>
<sequence length="230" mass="25908">MSMTESTNSKHDHKIMETFKDIIPLSFGEEIGNSVSHGLAALITLCILPYAAVRCYLHGDALLSFSVSVFVISIFLMFIASTVYHAMANQSSHKYIMRIIDHSMIYIAITGTYTPICLSLVGGWLGWTAMIILWGITLWGILYKSLAKKVNHKLSLAMYLVMGWVGVLFVPVIIMKTSVIFMLFILLGGLAYTGGAWFYAQKNRPYFHMIWHIFIVIAAAFHFIGIVYFM</sequence>
<dbReference type="GO" id="GO:0012505">
    <property type="term" value="C:endomembrane system"/>
    <property type="evidence" value="ECO:0007669"/>
    <property type="project" value="UniProtKB-SubCell"/>
</dbReference>
<dbReference type="GO" id="GO:0140911">
    <property type="term" value="F:pore-forming activity"/>
    <property type="evidence" value="ECO:0007669"/>
    <property type="project" value="InterPro"/>
</dbReference>
<evidence type="ECO:0000256" key="3">
    <source>
        <dbReference type="ARBA" id="ARBA00022692"/>
    </source>
</evidence>
<feature type="transmembrane region" description="Helical" evidence="7">
    <location>
        <begin position="124"/>
        <end position="142"/>
    </location>
</feature>
<feature type="transmembrane region" description="Helical" evidence="7">
    <location>
        <begin position="209"/>
        <end position="229"/>
    </location>
</feature>
<dbReference type="Proteomes" id="UP000254956">
    <property type="component" value="Unassembled WGS sequence"/>
</dbReference>
<accession>A0A380C8G4</accession>
<feature type="transmembrane region" description="Helical" evidence="7">
    <location>
        <begin position="154"/>
        <end position="174"/>
    </location>
</feature>
<dbReference type="GO" id="GO:0016020">
    <property type="term" value="C:membrane"/>
    <property type="evidence" value="ECO:0007669"/>
    <property type="project" value="InterPro"/>
</dbReference>
<protein>
    <submittedName>
        <fullName evidence="8">Hemolysin III</fullName>
    </submittedName>
</protein>
<proteinExistence type="inferred from homology"/>
<evidence type="ECO:0000256" key="7">
    <source>
        <dbReference type="SAM" id="Phobius"/>
    </source>
</evidence>
<keyword evidence="6" id="KW-0479">Metal-binding</keyword>
<dbReference type="EMBL" id="UGZE01000001">
    <property type="protein sequence ID" value="SUJ13912.1"/>
    <property type="molecule type" value="Genomic_DNA"/>
</dbReference>
<dbReference type="PANTHER" id="PTHR20855">
    <property type="entry name" value="ADIPOR/PROGESTIN RECEPTOR-RELATED"/>
    <property type="match status" value="1"/>
</dbReference>
<organism evidence="8 9">
    <name type="scientific">Staphylococcus arlettae</name>
    <dbReference type="NCBI Taxonomy" id="29378"/>
    <lineage>
        <taxon>Bacteria</taxon>
        <taxon>Bacillati</taxon>
        <taxon>Bacillota</taxon>
        <taxon>Bacilli</taxon>
        <taxon>Bacillales</taxon>
        <taxon>Staphylococcaceae</taxon>
        <taxon>Staphylococcus</taxon>
    </lineage>
</organism>
<gene>
    <name evidence="8" type="primary">yqfA</name>
    <name evidence="8" type="ORF">NCTC12413_00750</name>
</gene>
<dbReference type="PANTHER" id="PTHR20855:SF129">
    <property type="entry name" value="HEMOLYSIN-3 HOMOLOG"/>
    <property type="match status" value="1"/>
</dbReference>
<comment type="subcellular location">
    <subcellularLocation>
        <location evidence="1">Endomembrane system</location>
        <topology evidence="1">Multi-pass membrane protein</topology>
    </subcellularLocation>
</comment>
<evidence type="ECO:0000256" key="4">
    <source>
        <dbReference type="ARBA" id="ARBA00022989"/>
    </source>
</evidence>
<evidence type="ECO:0000313" key="8">
    <source>
        <dbReference type="EMBL" id="SUJ13912.1"/>
    </source>
</evidence>
<feature type="binding site" evidence="6">
    <location>
        <position position="208"/>
    </location>
    <ligand>
        <name>Zn(2+)</name>
        <dbReference type="ChEBI" id="CHEBI:29105"/>
    </ligand>
</feature>
<evidence type="ECO:0000256" key="1">
    <source>
        <dbReference type="ARBA" id="ARBA00004127"/>
    </source>
</evidence>
<dbReference type="GO" id="GO:0046872">
    <property type="term" value="F:metal ion binding"/>
    <property type="evidence" value="ECO:0007669"/>
    <property type="project" value="UniProtKB-KW"/>
</dbReference>
<feature type="binding site" evidence="6">
    <location>
        <position position="85"/>
    </location>
    <ligand>
        <name>Zn(2+)</name>
        <dbReference type="ChEBI" id="CHEBI:29105"/>
    </ligand>
</feature>
<keyword evidence="6" id="KW-0862">Zinc</keyword>
<evidence type="ECO:0000256" key="5">
    <source>
        <dbReference type="ARBA" id="ARBA00023136"/>
    </source>
</evidence>
<dbReference type="STRING" id="1212545.SARL_02280"/>